<dbReference type="InterPro" id="IPR051200">
    <property type="entry name" value="Host-pathogen_enzymatic-act"/>
</dbReference>
<dbReference type="Pfam" id="PF02239">
    <property type="entry name" value="Cytochrom_D1"/>
    <property type="match status" value="1"/>
</dbReference>
<dbReference type="SUPFAM" id="SSF50974">
    <property type="entry name" value="Nitrous oxide reductase, N-terminal domain"/>
    <property type="match status" value="1"/>
</dbReference>
<dbReference type="PANTHER" id="PTHR47197:SF3">
    <property type="entry name" value="DIHYDRO-HEME D1 DEHYDROGENASE"/>
    <property type="match status" value="1"/>
</dbReference>
<gene>
    <name evidence="2" type="ORF">HDF17_001094</name>
</gene>
<evidence type="ECO:0000256" key="1">
    <source>
        <dbReference type="SAM" id="SignalP"/>
    </source>
</evidence>
<keyword evidence="2" id="KW-0238">DNA-binding</keyword>
<accession>A0A7Y9TK05</accession>
<organism evidence="2 3">
    <name type="scientific">Granulicella arctica</name>
    <dbReference type="NCBI Taxonomy" id="940613"/>
    <lineage>
        <taxon>Bacteria</taxon>
        <taxon>Pseudomonadati</taxon>
        <taxon>Acidobacteriota</taxon>
        <taxon>Terriglobia</taxon>
        <taxon>Terriglobales</taxon>
        <taxon>Acidobacteriaceae</taxon>
        <taxon>Granulicella</taxon>
    </lineage>
</organism>
<reference evidence="2 3" key="1">
    <citation type="submission" date="2020-07" db="EMBL/GenBank/DDBJ databases">
        <title>Genomic Encyclopedia of Type Strains, Phase IV (KMG-V): Genome sequencing to study the core and pangenomes of soil and plant-associated prokaryotes.</title>
        <authorList>
            <person name="Whitman W."/>
        </authorList>
    </citation>
    <scope>NUCLEOTIDE SEQUENCE [LARGE SCALE GENOMIC DNA]</scope>
    <source>
        <strain evidence="2 3">X4EP2</strain>
    </source>
</reference>
<dbReference type="Gene3D" id="2.130.10.10">
    <property type="entry name" value="YVTN repeat-like/Quinoprotein amine dehydrogenase"/>
    <property type="match status" value="2"/>
</dbReference>
<protein>
    <submittedName>
        <fullName evidence="2">DNA-binding beta-propeller fold protein YncE</fullName>
    </submittedName>
</protein>
<evidence type="ECO:0000313" key="2">
    <source>
        <dbReference type="EMBL" id="NYF78807.1"/>
    </source>
</evidence>
<dbReference type="PANTHER" id="PTHR47197">
    <property type="entry name" value="PROTEIN NIRF"/>
    <property type="match status" value="1"/>
</dbReference>
<name>A0A7Y9TK05_9BACT</name>
<dbReference type="GO" id="GO:0003677">
    <property type="term" value="F:DNA binding"/>
    <property type="evidence" value="ECO:0007669"/>
    <property type="project" value="UniProtKB-KW"/>
</dbReference>
<feature type="signal peptide" evidence="1">
    <location>
        <begin position="1"/>
        <end position="19"/>
    </location>
</feature>
<keyword evidence="3" id="KW-1185">Reference proteome</keyword>
<dbReference type="InterPro" id="IPR015943">
    <property type="entry name" value="WD40/YVTN_repeat-like_dom_sf"/>
</dbReference>
<keyword evidence="1" id="KW-0732">Signal</keyword>
<comment type="caution">
    <text evidence="2">The sequence shown here is derived from an EMBL/GenBank/DDBJ whole genome shotgun (WGS) entry which is preliminary data.</text>
</comment>
<feature type="chain" id="PRO_5031016787" evidence="1">
    <location>
        <begin position="20"/>
        <end position="333"/>
    </location>
</feature>
<dbReference type="Proteomes" id="UP000589520">
    <property type="component" value="Unassembled WGS sequence"/>
</dbReference>
<dbReference type="InterPro" id="IPR011045">
    <property type="entry name" value="N2O_reductase_N"/>
</dbReference>
<proteinExistence type="predicted"/>
<dbReference type="PROSITE" id="PS51257">
    <property type="entry name" value="PROKAR_LIPOPROTEIN"/>
    <property type="match status" value="1"/>
</dbReference>
<dbReference type="AlphaFoldDB" id="A0A7Y9TK05"/>
<sequence>MRLVFGAAWMGLCVAGACAQGSELLVVNQGDSDVSFVDAATARQVATVAEGTPGIHGHEIAVSADGRTAYLPIYGSSGVGKPGLSGRTMLVIDVPSRKVVGKVDFGHEVRPHQPVLDPASGLLYVTTELDESVTVIDPRTLKIVGAVPTGQEESHMLVLSHDGRLGYTANVGPGTVSVLDMAERKTVAVIPVSRTVQRISISNDDMLVFTSDQAKPRLAVIDTGTKTVKGWVELPGLGYGTASTRDGRWLLVAVPGAKVVAVVDLSSMKVARTIAVPAMPQEILVRPDGLVAYVSCNTSGKVAAIDLLGEMAQWKVESLIATGKLADGLGWAR</sequence>
<evidence type="ECO:0000313" key="3">
    <source>
        <dbReference type="Proteomes" id="UP000589520"/>
    </source>
</evidence>
<dbReference type="EMBL" id="JACCCW010000001">
    <property type="protein sequence ID" value="NYF78807.1"/>
    <property type="molecule type" value="Genomic_DNA"/>
</dbReference>